<keyword evidence="4" id="KW-0812">Transmembrane</keyword>
<evidence type="ECO:0000256" key="8">
    <source>
        <dbReference type="ARBA" id="ARBA00023136"/>
    </source>
</evidence>
<dbReference type="InParanoid" id="A0A0D0DGP5"/>
<keyword evidence="10" id="KW-1185">Reference proteome</keyword>
<reference evidence="9 10" key="1">
    <citation type="submission" date="2014-04" db="EMBL/GenBank/DDBJ databases">
        <authorList>
            <consortium name="DOE Joint Genome Institute"/>
            <person name="Kuo A."/>
            <person name="Kohler A."/>
            <person name="Jargeat P."/>
            <person name="Nagy L.G."/>
            <person name="Floudas D."/>
            <person name="Copeland A."/>
            <person name="Barry K.W."/>
            <person name="Cichocki N."/>
            <person name="Veneault-Fourrey C."/>
            <person name="LaButti K."/>
            <person name="Lindquist E.A."/>
            <person name="Lipzen A."/>
            <person name="Lundell T."/>
            <person name="Morin E."/>
            <person name="Murat C."/>
            <person name="Sun H."/>
            <person name="Tunlid A."/>
            <person name="Henrissat B."/>
            <person name="Grigoriev I.V."/>
            <person name="Hibbett D.S."/>
            <person name="Martin F."/>
            <person name="Nordberg H.P."/>
            <person name="Cantor M.N."/>
            <person name="Hua S.X."/>
        </authorList>
    </citation>
    <scope>NUCLEOTIDE SEQUENCE [LARGE SCALE GENOMIC DNA]</scope>
    <source>
        <strain evidence="9 10">Ve08.2h10</strain>
    </source>
</reference>
<dbReference type="GO" id="GO:1990575">
    <property type="term" value="P:mitochondrial L-ornithine transmembrane transport"/>
    <property type="evidence" value="ECO:0007669"/>
    <property type="project" value="TreeGrafter"/>
</dbReference>
<dbReference type="Gene3D" id="1.50.40.10">
    <property type="entry name" value="Mitochondrial carrier domain"/>
    <property type="match status" value="1"/>
</dbReference>
<dbReference type="STRING" id="930991.A0A0D0DGP5"/>
<name>A0A0D0DGP5_9AGAM</name>
<evidence type="ECO:0000256" key="3">
    <source>
        <dbReference type="ARBA" id="ARBA00022448"/>
    </source>
</evidence>
<dbReference type="GO" id="GO:0031966">
    <property type="term" value="C:mitochondrial membrane"/>
    <property type="evidence" value="ECO:0007669"/>
    <property type="project" value="UniProtKB-SubCell"/>
</dbReference>
<evidence type="ECO:0000256" key="5">
    <source>
        <dbReference type="ARBA" id="ARBA00022737"/>
    </source>
</evidence>
<evidence type="ECO:0000256" key="2">
    <source>
        <dbReference type="ARBA" id="ARBA00006375"/>
    </source>
</evidence>
<dbReference type="AlphaFoldDB" id="A0A0D0DGP5"/>
<keyword evidence="8" id="KW-0472">Membrane</keyword>
<keyword evidence="6" id="KW-1133">Transmembrane helix</keyword>
<reference evidence="10" key="2">
    <citation type="submission" date="2015-01" db="EMBL/GenBank/DDBJ databases">
        <title>Evolutionary Origins and Diversification of the Mycorrhizal Mutualists.</title>
        <authorList>
            <consortium name="DOE Joint Genome Institute"/>
            <consortium name="Mycorrhizal Genomics Consortium"/>
            <person name="Kohler A."/>
            <person name="Kuo A."/>
            <person name="Nagy L.G."/>
            <person name="Floudas D."/>
            <person name="Copeland A."/>
            <person name="Barry K.W."/>
            <person name="Cichocki N."/>
            <person name="Veneault-Fourrey C."/>
            <person name="LaButti K."/>
            <person name="Lindquist E.A."/>
            <person name="Lipzen A."/>
            <person name="Lundell T."/>
            <person name="Morin E."/>
            <person name="Murat C."/>
            <person name="Riley R."/>
            <person name="Ohm R."/>
            <person name="Sun H."/>
            <person name="Tunlid A."/>
            <person name="Henrissat B."/>
            <person name="Grigoriev I.V."/>
            <person name="Hibbett D.S."/>
            <person name="Martin F."/>
        </authorList>
    </citation>
    <scope>NUCLEOTIDE SEQUENCE [LARGE SCALE GENOMIC DNA]</scope>
    <source>
        <strain evidence="10">Ve08.2h10</strain>
    </source>
</reference>
<dbReference type="Proteomes" id="UP000054538">
    <property type="component" value="Unassembled WGS sequence"/>
</dbReference>
<evidence type="ECO:0000256" key="6">
    <source>
        <dbReference type="ARBA" id="ARBA00022989"/>
    </source>
</evidence>
<dbReference type="PANTHER" id="PTHR45624">
    <property type="entry name" value="MITOCHONDRIAL BASIC AMINO ACIDS TRANSPORTER-RELATED"/>
    <property type="match status" value="1"/>
</dbReference>
<accession>A0A0D0DGP5</accession>
<dbReference type="InterPro" id="IPR023395">
    <property type="entry name" value="MCP_dom_sf"/>
</dbReference>
<dbReference type="EMBL" id="KN824948">
    <property type="protein sequence ID" value="KIK97182.1"/>
    <property type="molecule type" value="Genomic_DNA"/>
</dbReference>
<gene>
    <name evidence="9" type="ORF">PAXRUDRAFT_136834</name>
</gene>
<evidence type="ECO:0000256" key="1">
    <source>
        <dbReference type="ARBA" id="ARBA00004225"/>
    </source>
</evidence>
<proteinExistence type="inferred from homology"/>
<evidence type="ECO:0000256" key="7">
    <source>
        <dbReference type="ARBA" id="ARBA00023128"/>
    </source>
</evidence>
<evidence type="ECO:0000256" key="4">
    <source>
        <dbReference type="ARBA" id="ARBA00022692"/>
    </source>
</evidence>
<keyword evidence="7" id="KW-0496">Mitochondrion</keyword>
<dbReference type="GO" id="GO:0000064">
    <property type="term" value="F:L-ornithine transmembrane transporter activity"/>
    <property type="evidence" value="ECO:0007669"/>
    <property type="project" value="TreeGrafter"/>
</dbReference>
<evidence type="ECO:0008006" key="11">
    <source>
        <dbReference type="Google" id="ProtNLM"/>
    </source>
</evidence>
<comment type="similarity">
    <text evidence="2">Belongs to the mitochondrial carrier (TC 2.A.29) family.</text>
</comment>
<dbReference type="SUPFAM" id="SSF103506">
    <property type="entry name" value="Mitochondrial carrier"/>
    <property type="match status" value="1"/>
</dbReference>
<protein>
    <recommendedName>
        <fullName evidence="11">Mitochondrial carrier</fullName>
    </recommendedName>
</protein>
<evidence type="ECO:0000313" key="10">
    <source>
        <dbReference type="Proteomes" id="UP000054538"/>
    </source>
</evidence>
<evidence type="ECO:0000313" key="9">
    <source>
        <dbReference type="EMBL" id="KIK97182.1"/>
    </source>
</evidence>
<dbReference type="PANTHER" id="PTHR45624:SF52">
    <property type="entry name" value="MITOCHONDRIAL CARRIER"/>
    <property type="match status" value="1"/>
</dbReference>
<comment type="subcellular location">
    <subcellularLocation>
        <location evidence="1">Mitochondrion membrane</location>
        <topology evidence="1">Multi-pass membrane protein</topology>
    </subcellularLocation>
</comment>
<dbReference type="OrthoDB" id="3364892at2759"/>
<keyword evidence="5" id="KW-0677">Repeat</keyword>
<organism evidence="9 10">
    <name type="scientific">Paxillus rubicundulus Ve08.2h10</name>
    <dbReference type="NCBI Taxonomy" id="930991"/>
    <lineage>
        <taxon>Eukaryota</taxon>
        <taxon>Fungi</taxon>
        <taxon>Dikarya</taxon>
        <taxon>Basidiomycota</taxon>
        <taxon>Agaricomycotina</taxon>
        <taxon>Agaricomycetes</taxon>
        <taxon>Agaricomycetidae</taxon>
        <taxon>Boletales</taxon>
        <taxon>Paxilineae</taxon>
        <taxon>Paxillaceae</taxon>
        <taxon>Paxillus</taxon>
    </lineage>
</organism>
<dbReference type="HOGENOM" id="CLU_057753_0_0_1"/>
<dbReference type="InterPro" id="IPR050567">
    <property type="entry name" value="Mitochondrial_Carrier"/>
</dbReference>
<keyword evidence="3" id="KW-0813">Transport</keyword>
<sequence length="370" mass="40785">MSIPDEVTTLTPQDQQGSSLYAALARTTTRAITLYFSRPVRLFRPSKGNGWHSLRGHANKHGATLNPQYISSLVKSQGFIVIPKHFVPPMLANAVLGTVLWTTYTGSSTYLEPYLGHHSTFTVALSGAAAGGMQAFIAAPVENVRLAMEGGTGRGWSHTWKEVFCGTQPIHSATRVDQIRDIRQIRLWMKDVSEMAGRGWTGWGWGFGKDIFAFAAFFMVFEMTRKAAVRVKGATQYAIQELQSGGQPHRDLHLPRVTHALTLVGGGALAGLTYETLCRPWDVARRVIELENTLPSHSAKSHSPVSTLVRKAREDGIASFFREQPAALRKSLESQSSIQRRIFSARRTLVRVGPWGMGFLVWEALGPGLD</sequence>